<feature type="transmembrane region" description="Helical" evidence="2">
    <location>
        <begin position="123"/>
        <end position="142"/>
    </location>
</feature>
<evidence type="ECO:0000313" key="4">
    <source>
        <dbReference type="EMBL" id="CAK0793179.1"/>
    </source>
</evidence>
<feature type="transmembrane region" description="Helical" evidence="2">
    <location>
        <begin position="73"/>
        <end position="92"/>
    </location>
</feature>
<feature type="compositionally biased region" description="Low complexity" evidence="1">
    <location>
        <begin position="566"/>
        <end position="584"/>
    </location>
</feature>
<feature type="compositionally biased region" description="Polar residues" evidence="1">
    <location>
        <begin position="360"/>
        <end position="387"/>
    </location>
</feature>
<accession>A0ABN9PK22</accession>
<dbReference type="Proteomes" id="UP001189429">
    <property type="component" value="Unassembled WGS sequence"/>
</dbReference>
<feature type="transmembrane region" description="Helical" evidence="2">
    <location>
        <begin position="98"/>
        <end position="116"/>
    </location>
</feature>
<name>A0ABN9PK22_9DINO</name>
<keyword evidence="2" id="KW-0472">Membrane</keyword>
<dbReference type="PROSITE" id="PS50106">
    <property type="entry name" value="PDZ"/>
    <property type="match status" value="1"/>
</dbReference>
<feature type="region of interest" description="Disordered" evidence="1">
    <location>
        <begin position="565"/>
        <end position="585"/>
    </location>
</feature>
<sequence length="720" mass="78385">MRKRTAARGGRSGREPPLGDGPVFPQKFSDARDPCRCCVHVAASMRKWWLATTDKEYLSSPTSRRSSWKYDAAFVRFPLTAGWLALMWTGVLPNDSEQWVVAWVLVSCVLFASLQSCLPVTELWVDFVSSSFYCIVTCVLFRRLPTTYALGVMQLPMYSLWVWASGIHVLFVTQYVICGCICIWCAAPDHYGYDMSTATVSVVLSLVNLVFTSMMDIQIVYQYHRVKKLVKVCADGVLTVNATTGVIVGSDREASDLLGESLAGSQLHAVIRDRDCAHVREWLKQSAADPSEGLMVTLRCRHNGECEVRFIPYDVVGPLVHVCFQLVGEVRSIYNDGPRAAASGSGSRPEQPPEVGGSRLTLQRNSDTCSFDPSSTARNPRPQQVQEAPSEHKSEVSALSSLAISKTTPSAWRRVPRTRTVEVQTLPTEPSPRPPSMPELSRDVETLRRAGVPWACRAKRRVRLNTTRRQVPAFAETPKETVVMRLRDAIAGINVCGRGCCAGHVCAASARRALEVMLRGACHDVEFGDRQCPECLALIDQEADAGELQECETCGAEICPLPPTGPASAGSSPSPSSDEAAPAAQARVCRPRASAAAGAAAGSLPPGGRASAESAPALDEALAAFTFRVTVDRSDGTSLGIDIDTRDGSAVLVERVTEGLFAQWNDRNEEARVREGDYLVQANGISGNADRIVAECGEFKPLEILVWRKPMAREQHQVTG</sequence>
<proteinExistence type="predicted"/>
<dbReference type="InterPro" id="IPR001478">
    <property type="entry name" value="PDZ"/>
</dbReference>
<reference evidence="4" key="1">
    <citation type="submission" date="2023-10" db="EMBL/GenBank/DDBJ databases">
        <authorList>
            <person name="Chen Y."/>
            <person name="Shah S."/>
            <person name="Dougan E. K."/>
            <person name="Thang M."/>
            <person name="Chan C."/>
        </authorList>
    </citation>
    <scope>NUCLEOTIDE SEQUENCE [LARGE SCALE GENOMIC DNA]</scope>
</reference>
<gene>
    <name evidence="4" type="ORF">PCOR1329_LOCUS3562</name>
</gene>
<feature type="domain" description="PDZ" evidence="3">
    <location>
        <begin position="628"/>
        <end position="687"/>
    </location>
</feature>
<keyword evidence="5" id="KW-1185">Reference proteome</keyword>
<protein>
    <recommendedName>
        <fullName evidence="3">PDZ domain-containing protein</fullName>
    </recommendedName>
</protein>
<keyword evidence="2" id="KW-1133">Transmembrane helix</keyword>
<evidence type="ECO:0000313" key="5">
    <source>
        <dbReference type="Proteomes" id="UP001189429"/>
    </source>
</evidence>
<evidence type="ECO:0000256" key="2">
    <source>
        <dbReference type="SAM" id="Phobius"/>
    </source>
</evidence>
<feature type="region of interest" description="Disordered" evidence="1">
    <location>
        <begin position="1"/>
        <end position="25"/>
    </location>
</feature>
<comment type="caution">
    <text evidence="4">The sequence shown here is derived from an EMBL/GenBank/DDBJ whole genome shotgun (WGS) entry which is preliminary data.</text>
</comment>
<evidence type="ECO:0000259" key="3">
    <source>
        <dbReference type="PROSITE" id="PS50106"/>
    </source>
</evidence>
<dbReference type="EMBL" id="CAUYUJ010000914">
    <property type="protein sequence ID" value="CAK0793179.1"/>
    <property type="molecule type" value="Genomic_DNA"/>
</dbReference>
<organism evidence="4 5">
    <name type="scientific">Prorocentrum cordatum</name>
    <dbReference type="NCBI Taxonomy" id="2364126"/>
    <lineage>
        <taxon>Eukaryota</taxon>
        <taxon>Sar</taxon>
        <taxon>Alveolata</taxon>
        <taxon>Dinophyceae</taxon>
        <taxon>Prorocentrales</taxon>
        <taxon>Prorocentraceae</taxon>
        <taxon>Prorocentrum</taxon>
    </lineage>
</organism>
<evidence type="ECO:0000256" key="1">
    <source>
        <dbReference type="SAM" id="MobiDB-lite"/>
    </source>
</evidence>
<feature type="transmembrane region" description="Helical" evidence="2">
    <location>
        <begin position="198"/>
        <end position="221"/>
    </location>
</feature>
<keyword evidence="2" id="KW-0812">Transmembrane</keyword>
<feature type="region of interest" description="Disordered" evidence="1">
    <location>
        <begin position="338"/>
        <end position="402"/>
    </location>
</feature>
<feature type="transmembrane region" description="Helical" evidence="2">
    <location>
        <begin position="162"/>
        <end position="186"/>
    </location>
</feature>